<reference evidence="2" key="2">
    <citation type="submission" date="2015-03" db="UniProtKB">
        <authorList>
            <consortium name="EnsemblPlants"/>
        </authorList>
    </citation>
    <scope>IDENTIFICATION</scope>
</reference>
<dbReference type="eggNOG" id="ENOG502S2B6">
    <property type="taxonomic scope" value="Eukaryota"/>
</dbReference>
<dbReference type="PANTHER" id="PTHR36327:SF1">
    <property type="entry name" value="OS03G0731100 PROTEIN"/>
    <property type="match status" value="1"/>
</dbReference>
<keyword evidence="1" id="KW-0472">Membrane</keyword>
<keyword evidence="1" id="KW-0812">Transmembrane</keyword>
<protein>
    <submittedName>
        <fullName evidence="2">Uncharacterized protein</fullName>
    </submittedName>
</protein>
<accession>A0A0D3CPL9</accession>
<dbReference type="PANTHER" id="PTHR36327">
    <property type="entry name" value="UNNAMED PRODUCT"/>
    <property type="match status" value="1"/>
</dbReference>
<dbReference type="Proteomes" id="UP000032141">
    <property type="component" value="Chromosome C6"/>
</dbReference>
<evidence type="ECO:0000313" key="2">
    <source>
        <dbReference type="EnsemblPlants" id="Bo6g018760.1"/>
    </source>
</evidence>
<organism evidence="2 3">
    <name type="scientific">Brassica oleracea var. oleracea</name>
    <dbReference type="NCBI Taxonomy" id="109376"/>
    <lineage>
        <taxon>Eukaryota</taxon>
        <taxon>Viridiplantae</taxon>
        <taxon>Streptophyta</taxon>
        <taxon>Embryophyta</taxon>
        <taxon>Tracheophyta</taxon>
        <taxon>Spermatophyta</taxon>
        <taxon>Magnoliopsida</taxon>
        <taxon>eudicotyledons</taxon>
        <taxon>Gunneridae</taxon>
        <taxon>Pentapetalae</taxon>
        <taxon>rosids</taxon>
        <taxon>malvids</taxon>
        <taxon>Brassicales</taxon>
        <taxon>Brassicaceae</taxon>
        <taxon>Brassiceae</taxon>
        <taxon>Brassica</taxon>
    </lineage>
</organism>
<dbReference type="EnsemblPlants" id="Bo6g018760.1">
    <property type="protein sequence ID" value="Bo6g018760.1"/>
    <property type="gene ID" value="Bo6g018760"/>
</dbReference>
<reference evidence="2 3" key="1">
    <citation type="journal article" date="2014" name="Genome Biol.">
        <title>Transcriptome and methylome profiling reveals relics of genome dominance in the mesopolyploid Brassica oleracea.</title>
        <authorList>
            <person name="Parkin I.A."/>
            <person name="Koh C."/>
            <person name="Tang H."/>
            <person name="Robinson S.J."/>
            <person name="Kagale S."/>
            <person name="Clarke W.E."/>
            <person name="Town C.D."/>
            <person name="Nixon J."/>
            <person name="Krishnakumar V."/>
            <person name="Bidwell S.L."/>
            <person name="Denoeud F."/>
            <person name="Belcram H."/>
            <person name="Links M.G."/>
            <person name="Just J."/>
            <person name="Clarke C."/>
            <person name="Bender T."/>
            <person name="Huebert T."/>
            <person name="Mason A.S."/>
            <person name="Pires J.C."/>
            <person name="Barker G."/>
            <person name="Moore J."/>
            <person name="Walley P.G."/>
            <person name="Manoli S."/>
            <person name="Batley J."/>
            <person name="Edwards D."/>
            <person name="Nelson M.N."/>
            <person name="Wang X."/>
            <person name="Paterson A.H."/>
            <person name="King G."/>
            <person name="Bancroft I."/>
            <person name="Chalhoub B."/>
            <person name="Sharpe A.G."/>
        </authorList>
    </citation>
    <scope>NUCLEOTIDE SEQUENCE</scope>
    <source>
        <strain evidence="2 3">cv. TO1000</strain>
    </source>
</reference>
<dbReference type="Gramene" id="Bo6g018760.1">
    <property type="protein sequence ID" value="Bo6g018760.1"/>
    <property type="gene ID" value="Bo6g018760"/>
</dbReference>
<evidence type="ECO:0000313" key="3">
    <source>
        <dbReference type="Proteomes" id="UP000032141"/>
    </source>
</evidence>
<dbReference type="STRING" id="109376.A0A0D3CPL9"/>
<keyword evidence="3" id="KW-1185">Reference proteome</keyword>
<proteinExistence type="predicted"/>
<dbReference type="AlphaFoldDB" id="A0A0D3CPL9"/>
<dbReference type="HOGENOM" id="CLU_155541_0_0_1"/>
<evidence type="ECO:0000256" key="1">
    <source>
        <dbReference type="SAM" id="Phobius"/>
    </source>
</evidence>
<name>A0A0D3CPL9_BRAOL</name>
<keyword evidence="1" id="KW-1133">Transmembrane helix</keyword>
<dbReference type="OMA" id="GPARQKN"/>
<feature type="transmembrane region" description="Helical" evidence="1">
    <location>
        <begin position="93"/>
        <end position="111"/>
    </location>
</feature>
<sequence>MSSVGQSILMALTVTVNKYASSNVQAVRRNESTSLTASTTDLRRRNIIFSSSSSFLAAALTTSDQLLQKYLKKSEENKTKNDKEVRKTEFTKTLFISIFFLMIFLSMLAEFKQRLDSYYKRNYKDYFEFVEGSTKGKTEAELSESEKRILEWLKANK</sequence>